<comment type="caution">
    <text evidence="1">The sequence shown here is derived from an EMBL/GenBank/DDBJ whole genome shotgun (WGS) entry which is preliminary data.</text>
</comment>
<dbReference type="InterPro" id="IPR012334">
    <property type="entry name" value="Pectin_lyas_fold"/>
</dbReference>
<keyword evidence="2" id="KW-1185">Reference proteome</keyword>
<evidence type="ECO:0000313" key="2">
    <source>
        <dbReference type="Proteomes" id="UP000253099"/>
    </source>
</evidence>
<evidence type="ECO:0008006" key="3">
    <source>
        <dbReference type="Google" id="ProtNLM"/>
    </source>
</evidence>
<dbReference type="AlphaFoldDB" id="A0A366M8E0"/>
<organism evidence="1 2">
    <name type="scientific">Candidatus Methanobinarius endosymbioticus</name>
    <dbReference type="NCBI Taxonomy" id="2006182"/>
    <lineage>
        <taxon>Archaea</taxon>
        <taxon>Methanobacteriati</taxon>
        <taxon>Methanobacteriota</taxon>
        <taxon>Methanomada group</taxon>
        <taxon>Methanobacteria</taxon>
        <taxon>Methanobacteriales</taxon>
        <taxon>Methanobacteriaceae</taxon>
        <taxon>Candidatus Methanobinarius</taxon>
    </lineage>
</organism>
<dbReference type="Proteomes" id="UP000253099">
    <property type="component" value="Unassembled WGS sequence"/>
</dbReference>
<dbReference type="Gene3D" id="2.160.20.10">
    <property type="entry name" value="Single-stranded right-handed beta-helix, Pectin lyase-like"/>
    <property type="match status" value="1"/>
</dbReference>
<dbReference type="SUPFAM" id="SSF51126">
    <property type="entry name" value="Pectin lyase-like"/>
    <property type="match status" value="1"/>
</dbReference>
<accession>A0A366M8E0</accession>
<dbReference type="EMBL" id="NIZT01000070">
    <property type="protein sequence ID" value="RBQ22307.1"/>
    <property type="molecule type" value="Genomic_DNA"/>
</dbReference>
<protein>
    <recommendedName>
        <fullName evidence="3">Right handed beta helix domain-containing protein</fullName>
    </recommendedName>
</protein>
<gene>
    <name evidence="1" type="ORF">ALNOE001_20370</name>
</gene>
<proteinExistence type="predicted"/>
<name>A0A366M8E0_9EURY</name>
<evidence type="ECO:0000313" key="1">
    <source>
        <dbReference type="EMBL" id="RBQ22307.1"/>
    </source>
</evidence>
<reference evidence="1 2" key="1">
    <citation type="submission" date="2018-06" db="EMBL/GenBank/DDBJ databases">
        <title>Genomic insight into two independent archaeal endosymbiosis events.</title>
        <authorList>
            <person name="Lind A.E."/>
            <person name="Lewis W.H."/>
            <person name="Spang A."/>
            <person name="Guy L."/>
            <person name="Embley M.T."/>
            <person name="Ettema T.J.G."/>
        </authorList>
    </citation>
    <scope>NUCLEOTIDE SEQUENCE [LARGE SCALE GENOMIC DNA]</scope>
    <source>
        <strain evidence="1">NOE</strain>
    </source>
</reference>
<dbReference type="InterPro" id="IPR011050">
    <property type="entry name" value="Pectin_lyase_fold/virulence"/>
</dbReference>
<sequence length="184" mass="20441">MKLNLNKKFILFLGFIVLFFALISSSFAASTEIGTNTSGGIKSVINNDNYDTIYLKEGTYKGSDNTNLSVDRTKDITIIGKNNKVIIDGEGKNWLLQFGNYSKFARYNVRLINITFQNGYALDGAVIYHQGENSSSSVQNCKFSNNVASDGYDGAICFYTRGNDSNLQITDSVFTENKFNSYIS</sequence>